<evidence type="ECO:0000256" key="2">
    <source>
        <dbReference type="ARBA" id="ARBA00022729"/>
    </source>
</evidence>
<feature type="domain" description="Sulfatase N-terminal" evidence="6">
    <location>
        <begin position="27"/>
        <end position="368"/>
    </location>
</feature>
<reference evidence="7" key="1">
    <citation type="submission" date="2010-05" db="EMBL/GenBank/DDBJ databases">
        <title>The Genome Sequence of Magnaporthe poae strain ATCC 64411.</title>
        <authorList>
            <consortium name="The Broad Institute Genome Sequencing Platform"/>
            <consortium name="Broad Institute Genome Sequencing Center for Infectious Disease"/>
            <person name="Ma L.-J."/>
            <person name="Dead R."/>
            <person name="Young S."/>
            <person name="Zeng Q."/>
            <person name="Koehrsen M."/>
            <person name="Alvarado L."/>
            <person name="Berlin A."/>
            <person name="Chapman S.B."/>
            <person name="Chen Z."/>
            <person name="Freedman E."/>
            <person name="Gellesch M."/>
            <person name="Goldberg J."/>
            <person name="Griggs A."/>
            <person name="Gujja S."/>
            <person name="Heilman E.R."/>
            <person name="Heiman D."/>
            <person name="Hepburn T."/>
            <person name="Howarth C."/>
            <person name="Jen D."/>
            <person name="Larson L."/>
            <person name="Mehta T."/>
            <person name="Neiman D."/>
            <person name="Pearson M."/>
            <person name="Roberts A."/>
            <person name="Saif S."/>
            <person name="Shea T."/>
            <person name="Shenoy N."/>
            <person name="Sisk P."/>
            <person name="Stolte C."/>
            <person name="Sykes S."/>
            <person name="Walk T."/>
            <person name="White J."/>
            <person name="Yandava C."/>
            <person name="Haas B."/>
            <person name="Nusbaum C."/>
            <person name="Birren B."/>
        </authorList>
    </citation>
    <scope>NUCLEOTIDE SEQUENCE</scope>
    <source>
        <strain evidence="7">ATCC 64411</strain>
    </source>
</reference>
<dbReference type="STRING" id="644358.A0A0C4DWZ1"/>
<dbReference type="SUPFAM" id="SSF53649">
    <property type="entry name" value="Alkaline phosphatase-like"/>
    <property type="match status" value="1"/>
</dbReference>
<dbReference type="Gene3D" id="3.40.720.10">
    <property type="entry name" value="Alkaline Phosphatase, subunit A"/>
    <property type="match status" value="1"/>
</dbReference>
<gene>
    <name evidence="7" type="ORF">MAPG_04526</name>
</gene>
<dbReference type="PANTHER" id="PTHR43108">
    <property type="entry name" value="N-ACETYLGLUCOSAMINE-6-SULFATASE FAMILY MEMBER"/>
    <property type="match status" value="1"/>
</dbReference>
<evidence type="ECO:0000256" key="3">
    <source>
        <dbReference type="ARBA" id="ARBA00022801"/>
    </source>
</evidence>
<dbReference type="EMBL" id="ADBL01001065">
    <property type="status" value="NOT_ANNOTATED_CDS"/>
    <property type="molecule type" value="Genomic_DNA"/>
</dbReference>
<dbReference type="eggNOG" id="KOG3731">
    <property type="taxonomic scope" value="Eukaryota"/>
</dbReference>
<evidence type="ECO:0000313" key="8">
    <source>
        <dbReference type="EnsemblFungi" id="MAPG_04526T0"/>
    </source>
</evidence>
<proteinExistence type="inferred from homology"/>
<dbReference type="OMA" id="PGWHQTD"/>
<dbReference type="InterPro" id="IPR000917">
    <property type="entry name" value="Sulfatase_N"/>
</dbReference>
<dbReference type="VEuPathDB" id="FungiDB:MAPG_04526"/>
<evidence type="ECO:0000256" key="1">
    <source>
        <dbReference type="ARBA" id="ARBA00008779"/>
    </source>
</evidence>
<name>A0A0C4DWZ1_MAGP6</name>
<reference evidence="9" key="2">
    <citation type="submission" date="2010-05" db="EMBL/GenBank/DDBJ databases">
        <title>The genome sequence of Magnaporthe poae strain ATCC 64411.</title>
        <authorList>
            <person name="Ma L.-J."/>
            <person name="Dead R."/>
            <person name="Young S."/>
            <person name="Zeng Q."/>
            <person name="Koehrsen M."/>
            <person name="Alvarado L."/>
            <person name="Berlin A."/>
            <person name="Chapman S.B."/>
            <person name="Chen Z."/>
            <person name="Freedman E."/>
            <person name="Gellesch M."/>
            <person name="Goldberg J."/>
            <person name="Griggs A."/>
            <person name="Gujja S."/>
            <person name="Heilman E.R."/>
            <person name="Heiman D."/>
            <person name="Hepburn T."/>
            <person name="Howarth C."/>
            <person name="Jen D."/>
            <person name="Larson L."/>
            <person name="Mehta T."/>
            <person name="Neiman D."/>
            <person name="Pearson M."/>
            <person name="Roberts A."/>
            <person name="Saif S."/>
            <person name="Shea T."/>
            <person name="Shenoy N."/>
            <person name="Sisk P."/>
            <person name="Stolte C."/>
            <person name="Sykes S."/>
            <person name="Walk T."/>
            <person name="White J."/>
            <person name="Yandava C."/>
            <person name="Haas B."/>
            <person name="Nusbaum C."/>
            <person name="Birren B."/>
        </authorList>
    </citation>
    <scope>NUCLEOTIDE SEQUENCE [LARGE SCALE GENOMIC DNA]</scope>
    <source>
        <strain evidence="9">ATCC 64411 / 73-15</strain>
    </source>
</reference>
<feature type="chain" id="PRO_5009385535" description="Sulfatase N-terminal domain-containing protein" evidence="5">
    <location>
        <begin position="20"/>
        <end position="644"/>
    </location>
</feature>
<dbReference type="PROSITE" id="PS00523">
    <property type="entry name" value="SULFATASE_1"/>
    <property type="match status" value="1"/>
</dbReference>
<evidence type="ECO:0000256" key="5">
    <source>
        <dbReference type="SAM" id="SignalP"/>
    </source>
</evidence>
<feature type="signal peptide" evidence="5">
    <location>
        <begin position="1"/>
        <end position="19"/>
    </location>
</feature>
<dbReference type="Proteomes" id="UP000011715">
    <property type="component" value="Unassembled WGS sequence"/>
</dbReference>
<dbReference type="EnsemblFungi" id="MAPG_04526T0">
    <property type="protein sequence ID" value="MAPG_04526T0"/>
    <property type="gene ID" value="MAPG_04526"/>
</dbReference>
<dbReference type="AlphaFoldDB" id="A0A0C4DWZ1"/>
<comment type="similarity">
    <text evidence="1">Belongs to the sulfatase family.</text>
</comment>
<dbReference type="GO" id="GO:0005539">
    <property type="term" value="F:glycosaminoglycan binding"/>
    <property type="evidence" value="ECO:0007669"/>
    <property type="project" value="TreeGrafter"/>
</dbReference>
<keyword evidence="2 5" id="KW-0732">Signal</keyword>
<accession>A0A0C4DWZ1</accession>
<dbReference type="GO" id="GO:0008449">
    <property type="term" value="F:N-acetylglucosamine-6-sulfatase activity"/>
    <property type="evidence" value="ECO:0007669"/>
    <property type="project" value="TreeGrafter"/>
</dbReference>
<dbReference type="InterPro" id="IPR024607">
    <property type="entry name" value="Sulfatase_CS"/>
</dbReference>
<dbReference type="Pfam" id="PF00884">
    <property type="entry name" value="Sulfatase"/>
    <property type="match status" value="1"/>
</dbReference>
<organism evidence="8 9">
    <name type="scientific">Magnaporthiopsis poae (strain ATCC 64411 / 73-15)</name>
    <name type="common">Kentucky bluegrass fungus</name>
    <name type="synonym">Magnaporthe poae</name>
    <dbReference type="NCBI Taxonomy" id="644358"/>
    <lineage>
        <taxon>Eukaryota</taxon>
        <taxon>Fungi</taxon>
        <taxon>Dikarya</taxon>
        <taxon>Ascomycota</taxon>
        <taxon>Pezizomycotina</taxon>
        <taxon>Sordariomycetes</taxon>
        <taxon>Sordariomycetidae</taxon>
        <taxon>Magnaporthales</taxon>
        <taxon>Magnaporthaceae</taxon>
        <taxon>Magnaporthiopsis</taxon>
    </lineage>
</organism>
<keyword evidence="4" id="KW-0325">Glycoprotein</keyword>
<keyword evidence="9" id="KW-1185">Reference proteome</keyword>
<protein>
    <recommendedName>
        <fullName evidence="6">Sulfatase N-terminal domain-containing protein</fullName>
    </recommendedName>
</protein>
<evidence type="ECO:0000313" key="7">
    <source>
        <dbReference type="EMBL" id="KLU85503.1"/>
    </source>
</evidence>
<evidence type="ECO:0000259" key="6">
    <source>
        <dbReference type="Pfam" id="PF00884"/>
    </source>
</evidence>
<dbReference type="InterPro" id="IPR017850">
    <property type="entry name" value="Alkaline_phosphatase_core_sf"/>
</dbReference>
<reference evidence="8" key="4">
    <citation type="journal article" date="2015" name="G3 (Bethesda)">
        <title>Genome sequences of three phytopathogenic species of the Magnaporthaceae family of fungi.</title>
        <authorList>
            <person name="Okagaki L.H."/>
            <person name="Nunes C.C."/>
            <person name="Sailsbery J."/>
            <person name="Clay B."/>
            <person name="Brown D."/>
            <person name="John T."/>
            <person name="Oh Y."/>
            <person name="Young N."/>
            <person name="Fitzgerald M."/>
            <person name="Haas B.J."/>
            <person name="Zeng Q."/>
            <person name="Young S."/>
            <person name="Adiconis X."/>
            <person name="Fan L."/>
            <person name="Levin J.Z."/>
            <person name="Mitchell T.K."/>
            <person name="Okubara P.A."/>
            <person name="Farman M.L."/>
            <person name="Kohn L.M."/>
            <person name="Birren B."/>
            <person name="Ma L.-J."/>
            <person name="Dean R.A."/>
        </authorList>
    </citation>
    <scope>NUCLEOTIDE SEQUENCE</scope>
    <source>
        <strain evidence="8">ATCC 64411 / 73-15</strain>
    </source>
</reference>
<dbReference type="PANTHER" id="PTHR43108:SF8">
    <property type="entry name" value="SD21168P"/>
    <property type="match status" value="1"/>
</dbReference>
<dbReference type="OrthoDB" id="96314at2759"/>
<reference evidence="8" key="5">
    <citation type="submission" date="2015-06" db="UniProtKB">
        <authorList>
            <consortium name="EnsemblFungi"/>
        </authorList>
    </citation>
    <scope>IDENTIFICATION</scope>
    <source>
        <strain evidence="8">ATCC 64411</strain>
    </source>
</reference>
<keyword evidence="3" id="KW-0378">Hydrolase</keyword>
<dbReference type="CDD" id="cd16147">
    <property type="entry name" value="G6S"/>
    <property type="match status" value="1"/>
</dbReference>
<reference evidence="7" key="3">
    <citation type="submission" date="2011-03" db="EMBL/GenBank/DDBJ databases">
        <title>Annotation of Magnaporthe poae ATCC 64411.</title>
        <authorList>
            <person name="Ma L.-J."/>
            <person name="Dead R."/>
            <person name="Young S.K."/>
            <person name="Zeng Q."/>
            <person name="Gargeya S."/>
            <person name="Fitzgerald M."/>
            <person name="Haas B."/>
            <person name="Abouelleil A."/>
            <person name="Alvarado L."/>
            <person name="Arachchi H.M."/>
            <person name="Berlin A."/>
            <person name="Brown A."/>
            <person name="Chapman S.B."/>
            <person name="Chen Z."/>
            <person name="Dunbar C."/>
            <person name="Freedman E."/>
            <person name="Gearin G."/>
            <person name="Gellesch M."/>
            <person name="Goldberg J."/>
            <person name="Griggs A."/>
            <person name="Gujja S."/>
            <person name="Heiman D."/>
            <person name="Howarth C."/>
            <person name="Larson L."/>
            <person name="Lui A."/>
            <person name="MacDonald P.J.P."/>
            <person name="Mehta T."/>
            <person name="Montmayeur A."/>
            <person name="Murphy C."/>
            <person name="Neiman D."/>
            <person name="Pearson M."/>
            <person name="Priest M."/>
            <person name="Roberts A."/>
            <person name="Saif S."/>
            <person name="Shea T."/>
            <person name="Shenoy N."/>
            <person name="Sisk P."/>
            <person name="Stolte C."/>
            <person name="Sykes S."/>
            <person name="Yandava C."/>
            <person name="Wortman J."/>
            <person name="Nusbaum C."/>
            <person name="Birren B."/>
        </authorList>
    </citation>
    <scope>NUCLEOTIDE SEQUENCE</scope>
    <source>
        <strain evidence="7">ATCC 64411</strain>
    </source>
</reference>
<evidence type="ECO:0000313" key="9">
    <source>
        <dbReference type="Proteomes" id="UP000011715"/>
    </source>
</evidence>
<dbReference type="EMBL" id="GL876968">
    <property type="protein sequence ID" value="KLU85503.1"/>
    <property type="molecule type" value="Genomic_DNA"/>
</dbReference>
<evidence type="ECO:0000256" key="4">
    <source>
        <dbReference type="ARBA" id="ARBA00023180"/>
    </source>
</evidence>
<sequence length="644" mass="71794">MRLSDLIALAPPLAALASAQDGSGKRPNIVLIMTDDQDQLLGSTAYQPVLQREMMQKGTEFTNHFTTTAICCPSRASLLRGQMAHNTNITHVAAPGGNYDKFTSAGLDEDYLPQWLKKAGYRVEYLGKLLNGYDVANYNKPAPKGWDFINSLTDPYTQSFNFQIMSENGARPRLYQGFHQSDIIRAQSIDRLEYLTGQEQPFFITIAPTSPHEQYDYFAPVPLTRHKGMFANVPAPRHPNWNPPDSVQKQKSTYLKNLPPLTQEWIDFGDFLYQQRLEALQGIDEIVEDVLSTLEAKGVLNNTYVIYTTDNGWHIGLHRAAAGKSLPYADDTNLPFVVRGPNIPQGVKSRLPSTHIDLVPTLLDIAGVAEADLPPQLDGRSLLPQWQQPNQSYDGCGTGVGRDILNVEFWGSGLVEAPPPGGKSLTENANNSYKSLRLVGEDHSWLLIKWCTNEVELYNTRDDPYELTNLALGASGTDGGAATTNPDVKRVLTRLNAILLVTKSCTLGTCRDPWTVLQPPTAASPVTSLKQALDPSHDAFYSGLPEVKFGKCMMYQHVANEEPYYPPGAAEAITQFRKPTDNYVSRRTTKKLVQDLSVFYGGPEQRHVSWAEIARASRELTDEELDQHIEKRDFAEIPVLEWWD</sequence>